<reference evidence="4 5" key="1">
    <citation type="journal article" date="2014" name="World J. Microbiol. Biotechnol.">
        <title>Biodiversity and physiological characteristics of Antarctic and Arctic lichens-associated bacteria.</title>
        <authorList>
            <person name="Lee Y.M."/>
            <person name="Kim E.H."/>
            <person name="Lee H.K."/>
            <person name="Hong S.G."/>
        </authorList>
    </citation>
    <scope>NUCLEOTIDE SEQUENCE [LARGE SCALE GENOMIC DNA]</scope>
    <source>
        <strain evidence="4 5">PAMC 26569</strain>
    </source>
</reference>
<name>A0A6M8HR61_9PROT</name>
<accession>A0A6M8HR61</accession>
<dbReference type="Proteomes" id="UP000500767">
    <property type="component" value="Chromosome"/>
</dbReference>
<feature type="domain" description="Multidrug resistance protein MdtA-like C-terminal permuted SH3" evidence="3">
    <location>
        <begin position="280"/>
        <end position="344"/>
    </location>
</feature>
<dbReference type="Gene3D" id="2.40.420.20">
    <property type="match status" value="1"/>
</dbReference>
<dbReference type="SUPFAM" id="SSF111369">
    <property type="entry name" value="HlyD-like secretion proteins"/>
    <property type="match status" value="1"/>
</dbReference>
<dbReference type="InterPro" id="IPR058627">
    <property type="entry name" value="MdtA-like_C"/>
</dbReference>
<gene>
    <name evidence="4" type="ORF">HN018_12285</name>
</gene>
<organism evidence="4 5">
    <name type="scientific">Lichenicola cladoniae</name>
    <dbReference type="NCBI Taxonomy" id="1484109"/>
    <lineage>
        <taxon>Bacteria</taxon>
        <taxon>Pseudomonadati</taxon>
        <taxon>Pseudomonadota</taxon>
        <taxon>Alphaproteobacteria</taxon>
        <taxon>Acetobacterales</taxon>
        <taxon>Acetobacteraceae</taxon>
        <taxon>Lichenicola</taxon>
    </lineage>
</organism>
<dbReference type="EMBL" id="CP053708">
    <property type="protein sequence ID" value="QKE90711.1"/>
    <property type="molecule type" value="Genomic_DNA"/>
</dbReference>
<keyword evidence="5" id="KW-1185">Reference proteome</keyword>
<dbReference type="InterPro" id="IPR058792">
    <property type="entry name" value="Beta-barrel_RND_2"/>
</dbReference>
<dbReference type="GO" id="GO:1990281">
    <property type="term" value="C:efflux pump complex"/>
    <property type="evidence" value="ECO:0007669"/>
    <property type="project" value="TreeGrafter"/>
</dbReference>
<dbReference type="Gene3D" id="2.40.50.100">
    <property type="match status" value="1"/>
</dbReference>
<evidence type="ECO:0000313" key="4">
    <source>
        <dbReference type="EMBL" id="QKE90711.1"/>
    </source>
</evidence>
<protein>
    <submittedName>
        <fullName evidence="4">Efflux RND transporter periplasmic adaptor subunit</fullName>
    </submittedName>
</protein>
<proteinExistence type="inferred from homology"/>
<comment type="similarity">
    <text evidence="1">Belongs to the membrane fusion protein (MFP) (TC 8.A.1) family.</text>
</comment>
<dbReference type="AlphaFoldDB" id="A0A6M8HR61"/>
<sequence length="373" mass="39718">MTRKLLYLLLLCIAVAAAIVGWRTWHRPNAAVGGHGGAEAPQIVSAITVEQSTWQSRIKAFGQVRAVQGADLSSEVPGIVDRIDFQSGTEVPAGTVLLRLRADDDDARLATLQATADLWAANVARDQKQFDAQAISRATLDQDNANLHSYRAQVAAQQALMLEKVVRAPFAGRLGIRMVDLGQYLVAGTPVVTLQALDPIYVDFNVPQQQVGRIAAGQPVQVTVDSYPGRIFAASVLAVDSRIDPSSRMASVRASLRNPDHALLPGMFAITGLADGGPRQVVAVPTTAVSYNPYGNFVYVLTPKDKTSGIMTATSRVITTGETQGDRVVVLTGLKPGETVVTAGQVKLRSGASVRVDNTVQPANQLNPNPPEE</sequence>
<dbReference type="PANTHER" id="PTHR30469">
    <property type="entry name" value="MULTIDRUG RESISTANCE PROTEIN MDTA"/>
    <property type="match status" value="1"/>
</dbReference>
<dbReference type="NCBIfam" id="TIGR01730">
    <property type="entry name" value="RND_mfp"/>
    <property type="match status" value="1"/>
</dbReference>
<dbReference type="InterPro" id="IPR006143">
    <property type="entry name" value="RND_pump_MFP"/>
</dbReference>
<dbReference type="PANTHER" id="PTHR30469:SF11">
    <property type="entry name" value="BLL4320 PROTEIN"/>
    <property type="match status" value="1"/>
</dbReference>
<dbReference type="Gene3D" id="2.40.30.170">
    <property type="match status" value="1"/>
</dbReference>
<dbReference type="Gene3D" id="1.10.287.470">
    <property type="entry name" value="Helix hairpin bin"/>
    <property type="match status" value="1"/>
</dbReference>
<dbReference type="Pfam" id="PF25967">
    <property type="entry name" value="RND-MFP_C"/>
    <property type="match status" value="1"/>
</dbReference>
<evidence type="ECO:0000259" key="3">
    <source>
        <dbReference type="Pfam" id="PF25967"/>
    </source>
</evidence>
<evidence type="ECO:0000256" key="1">
    <source>
        <dbReference type="ARBA" id="ARBA00009477"/>
    </source>
</evidence>
<dbReference type="FunFam" id="2.40.30.170:FF:000010">
    <property type="entry name" value="Efflux RND transporter periplasmic adaptor subunit"/>
    <property type="match status" value="1"/>
</dbReference>
<dbReference type="GO" id="GO:0015562">
    <property type="term" value="F:efflux transmembrane transporter activity"/>
    <property type="evidence" value="ECO:0007669"/>
    <property type="project" value="TreeGrafter"/>
</dbReference>
<dbReference type="KEGG" id="lck:HN018_12285"/>
<dbReference type="Pfam" id="PF25954">
    <property type="entry name" value="Beta-barrel_RND_2"/>
    <property type="match status" value="1"/>
</dbReference>
<evidence type="ECO:0000313" key="5">
    <source>
        <dbReference type="Proteomes" id="UP000500767"/>
    </source>
</evidence>
<dbReference type="RefSeq" id="WP_171835662.1">
    <property type="nucleotide sequence ID" value="NZ_CP053708.1"/>
</dbReference>
<evidence type="ECO:0000259" key="2">
    <source>
        <dbReference type="Pfam" id="PF25954"/>
    </source>
</evidence>
<feature type="domain" description="CusB-like beta-barrel" evidence="2">
    <location>
        <begin position="200"/>
        <end position="274"/>
    </location>
</feature>